<dbReference type="PANTHER" id="PTHR22801">
    <property type="entry name" value="LITHOSTATHINE"/>
    <property type="match status" value="1"/>
</dbReference>
<dbReference type="SMART" id="SM00034">
    <property type="entry name" value="CLECT"/>
    <property type="match status" value="1"/>
</dbReference>
<reference evidence="2 3" key="1">
    <citation type="journal article" date="2017" name="Nat. Ecol. Evol.">
        <title>Scallop genome provides insights into evolution of bilaterian karyotype and development.</title>
        <authorList>
            <person name="Wang S."/>
            <person name="Zhang J."/>
            <person name="Jiao W."/>
            <person name="Li J."/>
            <person name="Xun X."/>
            <person name="Sun Y."/>
            <person name="Guo X."/>
            <person name="Huan P."/>
            <person name="Dong B."/>
            <person name="Zhang L."/>
            <person name="Hu X."/>
            <person name="Sun X."/>
            <person name="Wang J."/>
            <person name="Zhao C."/>
            <person name="Wang Y."/>
            <person name="Wang D."/>
            <person name="Huang X."/>
            <person name="Wang R."/>
            <person name="Lv J."/>
            <person name="Li Y."/>
            <person name="Zhang Z."/>
            <person name="Liu B."/>
            <person name="Lu W."/>
            <person name="Hui Y."/>
            <person name="Liang J."/>
            <person name="Zhou Z."/>
            <person name="Hou R."/>
            <person name="Li X."/>
            <person name="Liu Y."/>
            <person name="Li H."/>
            <person name="Ning X."/>
            <person name="Lin Y."/>
            <person name="Zhao L."/>
            <person name="Xing Q."/>
            <person name="Dou J."/>
            <person name="Li Y."/>
            <person name="Mao J."/>
            <person name="Guo H."/>
            <person name="Dou H."/>
            <person name="Li T."/>
            <person name="Mu C."/>
            <person name="Jiang W."/>
            <person name="Fu Q."/>
            <person name="Fu X."/>
            <person name="Miao Y."/>
            <person name="Liu J."/>
            <person name="Yu Q."/>
            <person name="Li R."/>
            <person name="Liao H."/>
            <person name="Li X."/>
            <person name="Kong Y."/>
            <person name="Jiang Z."/>
            <person name="Chourrout D."/>
            <person name="Li R."/>
            <person name="Bao Z."/>
        </authorList>
    </citation>
    <scope>NUCLEOTIDE SEQUENCE [LARGE SCALE GENOMIC DNA]</scope>
    <source>
        <strain evidence="2 3">PY_sf001</strain>
    </source>
</reference>
<keyword evidence="2" id="KW-0430">Lectin</keyword>
<dbReference type="InterPro" id="IPR016186">
    <property type="entry name" value="C-type_lectin-like/link_sf"/>
</dbReference>
<organism evidence="2 3">
    <name type="scientific">Mizuhopecten yessoensis</name>
    <name type="common">Japanese scallop</name>
    <name type="synonym">Patinopecten yessoensis</name>
    <dbReference type="NCBI Taxonomy" id="6573"/>
    <lineage>
        <taxon>Eukaryota</taxon>
        <taxon>Metazoa</taxon>
        <taxon>Spiralia</taxon>
        <taxon>Lophotrochozoa</taxon>
        <taxon>Mollusca</taxon>
        <taxon>Bivalvia</taxon>
        <taxon>Autobranchia</taxon>
        <taxon>Pteriomorphia</taxon>
        <taxon>Pectinida</taxon>
        <taxon>Pectinoidea</taxon>
        <taxon>Pectinidae</taxon>
        <taxon>Mizuhopecten</taxon>
    </lineage>
</organism>
<gene>
    <name evidence="2" type="ORF">KP79_PYT12473</name>
</gene>
<protein>
    <submittedName>
        <fullName evidence="2">C-type lectin domain family 10 member A</fullName>
    </submittedName>
</protein>
<dbReference type="InterPro" id="IPR016187">
    <property type="entry name" value="CTDL_fold"/>
</dbReference>
<keyword evidence="3" id="KW-1185">Reference proteome</keyword>
<comment type="caution">
    <text evidence="2">The sequence shown here is derived from an EMBL/GenBank/DDBJ whole genome shotgun (WGS) entry which is preliminary data.</text>
</comment>
<dbReference type="AlphaFoldDB" id="A0A210QJJ4"/>
<evidence type="ECO:0000259" key="1">
    <source>
        <dbReference type="PROSITE" id="PS50041"/>
    </source>
</evidence>
<dbReference type="CDD" id="cd00037">
    <property type="entry name" value="CLECT"/>
    <property type="match status" value="1"/>
</dbReference>
<dbReference type="PANTHER" id="PTHR22801:SF63">
    <property type="entry name" value="C-TYPE LECTIN DOMAIN-CONTAINING PROTEIN"/>
    <property type="match status" value="1"/>
</dbReference>
<feature type="domain" description="C-type lectin" evidence="1">
    <location>
        <begin position="130"/>
        <end position="232"/>
    </location>
</feature>
<dbReference type="Gene3D" id="3.10.100.10">
    <property type="entry name" value="Mannose-Binding Protein A, subunit A"/>
    <property type="match status" value="1"/>
</dbReference>
<proteinExistence type="predicted"/>
<dbReference type="Pfam" id="PF00059">
    <property type="entry name" value="Lectin_C"/>
    <property type="match status" value="1"/>
</dbReference>
<dbReference type="GO" id="GO:0030246">
    <property type="term" value="F:carbohydrate binding"/>
    <property type="evidence" value="ECO:0007669"/>
    <property type="project" value="UniProtKB-KW"/>
</dbReference>
<dbReference type="InterPro" id="IPR050801">
    <property type="entry name" value="Ca-Dep_Lectins_ImmuneDev"/>
</dbReference>
<sequence length="247" mass="27134">MAVLFPCVKVQCQLPAWTVVLYLTVLLCAANADTSYNSFTKNLQVAQEVEGSALSSGLLVEIATRSNLECGIRCFATSGCRGFISSGVAPGTKCQLFDRTLRKLHTPVSDSTALYFRMDIVNCPLSFTNYSGMCFKEYTTPMTWTQAMTSCQQEGGYLFDVSTADRQTFVQGAFDINFDYHLGGFLENGNWIWPDGSLMSAGYTNWESTPTTGGCLKVQTGGSFFWTDIDCNADLLRSVCEIKIPNS</sequence>
<dbReference type="PROSITE" id="PS50041">
    <property type="entry name" value="C_TYPE_LECTIN_2"/>
    <property type="match status" value="1"/>
</dbReference>
<dbReference type="Proteomes" id="UP000242188">
    <property type="component" value="Unassembled WGS sequence"/>
</dbReference>
<dbReference type="EMBL" id="NEDP02003345">
    <property type="protein sequence ID" value="OWF48917.1"/>
    <property type="molecule type" value="Genomic_DNA"/>
</dbReference>
<dbReference type="OrthoDB" id="7357196at2759"/>
<evidence type="ECO:0000313" key="2">
    <source>
        <dbReference type="EMBL" id="OWF48917.1"/>
    </source>
</evidence>
<dbReference type="SUPFAM" id="SSF56436">
    <property type="entry name" value="C-type lectin-like"/>
    <property type="match status" value="1"/>
</dbReference>
<accession>A0A210QJJ4</accession>
<name>A0A210QJJ4_MIZYE</name>
<evidence type="ECO:0000313" key="3">
    <source>
        <dbReference type="Proteomes" id="UP000242188"/>
    </source>
</evidence>
<dbReference type="InterPro" id="IPR001304">
    <property type="entry name" value="C-type_lectin-like"/>
</dbReference>